<dbReference type="RefSeq" id="WP_148980929.1">
    <property type="nucleotide sequence ID" value="NZ_CP043315.1"/>
</dbReference>
<keyword evidence="1" id="KW-0479">Metal-binding</keyword>
<evidence type="ECO:0000256" key="2">
    <source>
        <dbReference type="ARBA" id="ARBA00022833"/>
    </source>
</evidence>
<evidence type="ECO:0000259" key="3">
    <source>
        <dbReference type="PROSITE" id="PS51747"/>
    </source>
</evidence>
<reference evidence="4 5" key="1">
    <citation type="submission" date="2019-08" db="EMBL/GenBank/DDBJ databases">
        <title>Highly reduced genomes of protist endosymbionts show evolutionary convergence.</title>
        <authorList>
            <person name="George E."/>
            <person name="Husnik F."/>
            <person name="Tashyreva D."/>
            <person name="Prokopchuk G."/>
            <person name="Horak A."/>
            <person name="Kwong W.K."/>
            <person name="Lukes J."/>
            <person name="Keeling P.J."/>
        </authorList>
    </citation>
    <scope>NUCLEOTIDE SEQUENCE [LARGE SCALE GENOMIC DNA]</scope>
    <source>
        <strain evidence="4">1605</strain>
    </source>
</reference>
<dbReference type="EMBL" id="CP043315">
    <property type="protein sequence ID" value="QEK38082.1"/>
    <property type="molecule type" value="Genomic_DNA"/>
</dbReference>
<dbReference type="GO" id="GO:0008270">
    <property type="term" value="F:zinc ion binding"/>
    <property type="evidence" value="ECO:0007669"/>
    <property type="project" value="InterPro"/>
</dbReference>
<dbReference type="Gene3D" id="3.40.140.10">
    <property type="entry name" value="Cytidine Deaminase, domain 2"/>
    <property type="match status" value="1"/>
</dbReference>
<evidence type="ECO:0000313" key="5">
    <source>
        <dbReference type="Proteomes" id="UP000325155"/>
    </source>
</evidence>
<proteinExistence type="predicted"/>
<dbReference type="PANTHER" id="PTHR11079">
    <property type="entry name" value="CYTOSINE DEAMINASE FAMILY MEMBER"/>
    <property type="match status" value="1"/>
</dbReference>
<dbReference type="InterPro" id="IPR016192">
    <property type="entry name" value="APOBEC/CMP_deaminase_Zn-bd"/>
</dbReference>
<accession>A0A5C0UFQ1</accession>
<evidence type="ECO:0000313" key="4">
    <source>
        <dbReference type="EMBL" id="QEK38082.1"/>
    </source>
</evidence>
<dbReference type="PROSITE" id="PS00903">
    <property type="entry name" value="CYT_DCMP_DEAMINASES_1"/>
    <property type="match status" value="1"/>
</dbReference>
<name>A0A5C0UFQ1_9PROT</name>
<dbReference type="GO" id="GO:0002100">
    <property type="term" value="P:tRNA wobble adenosine to inosine editing"/>
    <property type="evidence" value="ECO:0007669"/>
    <property type="project" value="TreeGrafter"/>
</dbReference>
<keyword evidence="2" id="KW-0862">Zinc</keyword>
<dbReference type="InterPro" id="IPR002125">
    <property type="entry name" value="CMP_dCMP_dom"/>
</dbReference>
<dbReference type="SUPFAM" id="SSF53927">
    <property type="entry name" value="Cytidine deaminase-like"/>
    <property type="match status" value="1"/>
</dbReference>
<protein>
    <submittedName>
        <fullName evidence="4">Nucleoside deaminase</fullName>
    </submittedName>
</protein>
<sequence length="137" mass="15447">MNNFIDHKYFMSLAIDAANNDDEVPVGCVIIHEGKVVASSCNKVEELKNPLLHAEILAINEAVKKLDVKFLCDCIMFCTLEPCKMCINAINLVRMKRVIFGAYNNGSISHESEIIGGVCEDKCKNMLYDFFKPKRNK</sequence>
<dbReference type="PROSITE" id="PS51747">
    <property type="entry name" value="CYT_DCMP_DEAMINASES_2"/>
    <property type="match status" value="1"/>
</dbReference>
<dbReference type="OrthoDB" id="9802676at2"/>
<evidence type="ECO:0000256" key="1">
    <source>
        <dbReference type="ARBA" id="ARBA00022723"/>
    </source>
</evidence>
<dbReference type="Proteomes" id="UP000325155">
    <property type="component" value="Chromosome"/>
</dbReference>
<organism evidence="4 5">
    <name type="scientific">Candidatus Cytomitobacter indipagum</name>
    <dbReference type="NCBI Taxonomy" id="2601575"/>
    <lineage>
        <taxon>Bacteria</taxon>
        <taxon>Pseudomonadati</taxon>
        <taxon>Pseudomonadota</taxon>
        <taxon>Alphaproteobacteria</taxon>
        <taxon>Holosporales</taxon>
        <taxon>Holosporaceae</taxon>
        <taxon>Candidatus Cytomitobacter</taxon>
    </lineage>
</organism>
<gene>
    <name evidence="4" type="ORF">FZC35_01690</name>
</gene>
<dbReference type="PANTHER" id="PTHR11079:SF202">
    <property type="entry name" value="TRNA-SPECIFIC ADENOSINE DEAMINASE"/>
    <property type="match status" value="1"/>
</dbReference>
<dbReference type="CDD" id="cd01285">
    <property type="entry name" value="nucleoside_deaminase"/>
    <property type="match status" value="1"/>
</dbReference>
<keyword evidence="5" id="KW-1185">Reference proteome</keyword>
<dbReference type="Pfam" id="PF00383">
    <property type="entry name" value="dCMP_cyt_deam_1"/>
    <property type="match status" value="1"/>
</dbReference>
<feature type="domain" description="CMP/dCMP-type deaminase" evidence="3">
    <location>
        <begin position="5"/>
        <end position="111"/>
    </location>
</feature>
<dbReference type="KEGG" id="cip:FZC35_01690"/>
<dbReference type="AlphaFoldDB" id="A0A5C0UFQ1"/>
<dbReference type="InterPro" id="IPR016193">
    <property type="entry name" value="Cytidine_deaminase-like"/>
</dbReference>
<dbReference type="GO" id="GO:0052717">
    <property type="term" value="F:tRNA-specific adenosine-34 deaminase activity"/>
    <property type="evidence" value="ECO:0007669"/>
    <property type="project" value="TreeGrafter"/>
</dbReference>